<feature type="region of interest" description="Disordered" evidence="1">
    <location>
        <begin position="63"/>
        <end position="84"/>
    </location>
</feature>
<evidence type="ECO:0000256" key="1">
    <source>
        <dbReference type="SAM" id="MobiDB-lite"/>
    </source>
</evidence>
<gene>
    <name evidence="3" type="ORF">IPV69_10745</name>
</gene>
<dbReference type="AlphaFoldDB" id="A0A7M2X2A0"/>
<dbReference type="Proteomes" id="UP000593765">
    <property type="component" value="Chromosome"/>
</dbReference>
<proteinExistence type="predicted"/>
<evidence type="ECO:0000313" key="3">
    <source>
        <dbReference type="EMBL" id="QOV91794.1"/>
    </source>
</evidence>
<evidence type="ECO:0000313" key="4">
    <source>
        <dbReference type="Proteomes" id="UP000593765"/>
    </source>
</evidence>
<feature type="chain" id="PRO_5034098423" evidence="2">
    <location>
        <begin position="28"/>
        <end position="157"/>
    </location>
</feature>
<dbReference type="RefSeq" id="WP_206295109.1">
    <property type="nucleotide sequence ID" value="NZ_CP063458.1"/>
</dbReference>
<evidence type="ECO:0000256" key="2">
    <source>
        <dbReference type="SAM" id="SignalP"/>
    </source>
</evidence>
<feature type="signal peptide" evidence="2">
    <location>
        <begin position="1"/>
        <end position="27"/>
    </location>
</feature>
<dbReference type="KEGG" id="hbs:IPV69_10745"/>
<dbReference type="EMBL" id="CP063458">
    <property type="protein sequence ID" value="QOV91794.1"/>
    <property type="molecule type" value="Genomic_DNA"/>
</dbReference>
<name>A0A7M2X2A0_9BACT</name>
<reference evidence="3 4" key="1">
    <citation type="submission" date="2020-10" db="EMBL/GenBank/DDBJ databases">
        <title>Wide distribution of Phycisphaera-like planctomycetes from WD2101 soil group in peatlands and genome analysis of the first cultivated representative.</title>
        <authorList>
            <person name="Dedysh S.N."/>
            <person name="Beletsky A.V."/>
            <person name="Ivanova A."/>
            <person name="Kulichevskaya I.S."/>
            <person name="Suzina N.E."/>
            <person name="Philippov D.A."/>
            <person name="Rakitin A.L."/>
            <person name="Mardanov A.V."/>
            <person name="Ravin N.V."/>
        </authorList>
    </citation>
    <scope>NUCLEOTIDE SEQUENCE [LARGE SCALE GENOMIC DNA]</scope>
    <source>
        <strain evidence="3 4">M1803</strain>
    </source>
</reference>
<accession>A0A7M2X2A0</accession>
<keyword evidence="4" id="KW-1185">Reference proteome</keyword>
<organism evidence="3 4">
    <name type="scientific">Humisphaera borealis</name>
    <dbReference type="NCBI Taxonomy" id="2807512"/>
    <lineage>
        <taxon>Bacteria</taxon>
        <taxon>Pseudomonadati</taxon>
        <taxon>Planctomycetota</taxon>
        <taxon>Phycisphaerae</taxon>
        <taxon>Tepidisphaerales</taxon>
        <taxon>Tepidisphaeraceae</taxon>
        <taxon>Humisphaera</taxon>
    </lineage>
</organism>
<keyword evidence="2" id="KW-0732">Signal</keyword>
<sequence length="157" mass="15913">MTAGVQRIFSILTAFAIALAGSRCVCASAAMPAHHAAVDSTTVAVSASPDVVAGTAHACCATSKADQPDHRPAHAPKPATPTPTGCNHCKVSQAAPVVGDARSAGDGLGFEPAFAFIPLATSLLSQTGDYLSLQPTTDPPRLRDGLTLLSLHCSLLN</sequence>
<protein>
    <submittedName>
        <fullName evidence="3">Uncharacterized protein</fullName>
    </submittedName>
</protein>